<name>A0A2T3ABL3_9PEZI</name>
<evidence type="ECO:0000313" key="3">
    <source>
        <dbReference type="Proteomes" id="UP000241462"/>
    </source>
</evidence>
<accession>A0A2T3ABL3</accession>
<dbReference type="OrthoDB" id="5372011at2759"/>
<feature type="compositionally biased region" description="Basic and acidic residues" evidence="1">
    <location>
        <begin position="9"/>
        <end position="20"/>
    </location>
</feature>
<protein>
    <submittedName>
        <fullName evidence="2">Uncharacterized protein</fullName>
    </submittedName>
</protein>
<gene>
    <name evidence="2" type="ORF">BD289DRAFT_452334</name>
</gene>
<feature type="region of interest" description="Disordered" evidence="1">
    <location>
        <begin position="99"/>
        <end position="153"/>
    </location>
</feature>
<dbReference type="InParanoid" id="A0A2T3ABL3"/>
<evidence type="ECO:0000256" key="1">
    <source>
        <dbReference type="SAM" id="MobiDB-lite"/>
    </source>
</evidence>
<feature type="compositionally biased region" description="Polar residues" evidence="1">
    <location>
        <begin position="123"/>
        <end position="135"/>
    </location>
</feature>
<evidence type="ECO:0000313" key="2">
    <source>
        <dbReference type="EMBL" id="PSR90548.1"/>
    </source>
</evidence>
<dbReference type="Proteomes" id="UP000241462">
    <property type="component" value="Unassembled WGS sequence"/>
</dbReference>
<reference evidence="2 3" key="1">
    <citation type="journal article" date="2018" name="Mycol. Prog.">
        <title>Coniella lustricola, a new species from submerged detritus.</title>
        <authorList>
            <person name="Raudabaugh D.B."/>
            <person name="Iturriaga T."/>
            <person name="Carver A."/>
            <person name="Mondo S."/>
            <person name="Pangilinan J."/>
            <person name="Lipzen A."/>
            <person name="He G."/>
            <person name="Amirebrahimi M."/>
            <person name="Grigoriev I.V."/>
            <person name="Miller A.N."/>
        </authorList>
    </citation>
    <scope>NUCLEOTIDE SEQUENCE [LARGE SCALE GENOMIC DNA]</scope>
    <source>
        <strain evidence="2 3">B22-T-1</strain>
    </source>
</reference>
<feature type="region of interest" description="Disordered" evidence="1">
    <location>
        <begin position="1"/>
        <end position="57"/>
    </location>
</feature>
<proteinExistence type="predicted"/>
<sequence length="153" mass="16981">MAPPFTAGMRDRQARGKDPYLPETTLPAAIAHRTPSMARMPPAKHPKEPFQRTERRDWAETVLDNPELLMMYAHSSGDTLPVTRLRFKKIMCGLDDYDDEDLSTPDLCPPTTAPGAAYYAQGHPQQRSKSAQQHSLGRRSAANTGGVLRGLRP</sequence>
<organism evidence="2 3">
    <name type="scientific">Coniella lustricola</name>
    <dbReference type="NCBI Taxonomy" id="2025994"/>
    <lineage>
        <taxon>Eukaryota</taxon>
        <taxon>Fungi</taxon>
        <taxon>Dikarya</taxon>
        <taxon>Ascomycota</taxon>
        <taxon>Pezizomycotina</taxon>
        <taxon>Sordariomycetes</taxon>
        <taxon>Sordariomycetidae</taxon>
        <taxon>Diaporthales</taxon>
        <taxon>Schizoparmaceae</taxon>
        <taxon>Coniella</taxon>
    </lineage>
</organism>
<dbReference type="EMBL" id="KZ678418">
    <property type="protein sequence ID" value="PSR90548.1"/>
    <property type="molecule type" value="Genomic_DNA"/>
</dbReference>
<feature type="compositionally biased region" description="Basic and acidic residues" evidence="1">
    <location>
        <begin position="45"/>
        <end position="57"/>
    </location>
</feature>
<keyword evidence="3" id="KW-1185">Reference proteome</keyword>
<dbReference type="AlphaFoldDB" id="A0A2T3ABL3"/>